<dbReference type="Pfam" id="PF13349">
    <property type="entry name" value="DUF4097"/>
    <property type="match status" value="1"/>
</dbReference>
<gene>
    <name evidence="3" type="ORF">C2L71_01855</name>
</gene>
<feature type="domain" description="DUF4097" evidence="2">
    <location>
        <begin position="139"/>
        <end position="284"/>
    </location>
</feature>
<proteinExistence type="predicted"/>
<reference evidence="4" key="1">
    <citation type="submission" date="2018-01" db="EMBL/GenBank/DDBJ databases">
        <title>Rubneribacter badeniensis gen. nov., sp. nov., and Colonibacter rubneri, gen. nov., sp. nov., WGS of new members of the Eggerthellaceae.</title>
        <authorList>
            <person name="Danylec N."/>
            <person name="Stoll D.A."/>
            <person name="Doetsch A."/>
            <person name="Kulling S.E."/>
            <person name="Huch M."/>
        </authorList>
    </citation>
    <scope>NUCLEOTIDE SEQUENCE [LARGE SCALE GENOMIC DNA]</scope>
    <source>
        <strain evidence="4">ResAG-96</strain>
    </source>
</reference>
<evidence type="ECO:0000256" key="1">
    <source>
        <dbReference type="SAM" id="Phobius"/>
    </source>
</evidence>
<evidence type="ECO:0000259" key="2">
    <source>
        <dbReference type="Pfam" id="PF13349"/>
    </source>
</evidence>
<keyword evidence="1" id="KW-0812">Transmembrane</keyword>
<feature type="transmembrane region" description="Helical" evidence="1">
    <location>
        <begin position="12"/>
        <end position="31"/>
    </location>
</feature>
<keyword evidence="1" id="KW-1133">Transmembrane helix</keyword>
<dbReference type="Proteomes" id="UP000236197">
    <property type="component" value="Unassembled WGS sequence"/>
</dbReference>
<dbReference type="PROSITE" id="PS51257">
    <property type="entry name" value="PROKAR_LIPOPROTEIN"/>
    <property type="match status" value="1"/>
</dbReference>
<sequence>MTRLTRESTTKIALIIVLGALAIGLVGLGGWSGCSAFGARFGTATAQGSASIDAQEVESLDIGWGAGDARVVVVDDADANGRIELVETLVGSAPRGQQMRWGVSGGTLHVEQGSGFSCSALFGRRDLEVRIPKSAAERFDAVRLSGASGSFSVEGIGCRTLDVELASGEMDVRGMRAEDLAVDVASGRMNVAGEFGRSVRLKTASGEARVSCEGACPQDLVTEVASGSVVVALPEDSGFTARVDKASGSFRSDFPSSQGAGRGVVGDGSASFDIFIASGDFTIEKS</sequence>
<dbReference type="RefSeq" id="WP_103264071.1">
    <property type="nucleotide sequence ID" value="NZ_CABMLE010000001.1"/>
</dbReference>
<organism evidence="3 4">
    <name type="scientific">Enteroscipio rubneri</name>
    <dbReference type="NCBI Taxonomy" id="2070686"/>
    <lineage>
        <taxon>Bacteria</taxon>
        <taxon>Bacillati</taxon>
        <taxon>Actinomycetota</taxon>
        <taxon>Coriobacteriia</taxon>
        <taxon>Eggerthellales</taxon>
        <taxon>Eggerthellaceae</taxon>
        <taxon>Enteroscipio</taxon>
    </lineage>
</organism>
<evidence type="ECO:0000313" key="4">
    <source>
        <dbReference type="Proteomes" id="UP000236197"/>
    </source>
</evidence>
<dbReference type="InterPro" id="IPR025164">
    <property type="entry name" value="Toastrack_DUF4097"/>
</dbReference>
<evidence type="ECO:0000313" key="3">
    <source>
        <dbReference type="EMBL" id="PNV68745.1"/>
    </source>
</evidence>
<dbReference type="EMBL" id="PPEK01000001">
    <property type="protein sequence ID" value="PNV68745.1"/>
    <property type="molecule type" value="Genomic_DNA"/>
</dbReference>
<dbReference type="Gene3D" id="2.160.20.120">
    <property type="match status" value="1"/>
</dbReference>
<dbReference type="AlphaFoldDB" id="A0A2K2UEI1"/>
<keyword evidence="4" id="KW-1185">Reference proteome</keyword>
<comment type="caution">
    <text evidence="3">The sequence shown here is derived from an EMBL/GenBank/DDBJ whole genome shotgun (WGS) entry which is preliminary data.</text>
</comment>
<protein>
    <recommendedName>
        <fullName evidence="2">DUF4097 domain-containing protein</fullName>
    </recommendedName>
</protein>
<name>A0A2K2UEI1_9ACTN</name>
<keyword evidence="1" id="KW-0472">Membrane</keyword>
<dbReference type="OrthoDB" id="3171894at2"/>
<accession>A0A2K2UEI1</accession>